<protein>
    <recommendedName>
        <fullName evidence="7">RNA polymerase II assembly factor Rtp1 C-terminal domain-containing protein</fullName>
    </recommendedName>
</protein>
<dbReference type="PANTHER" id="PTHR20959">
    <property type="entry name" value="TRANSPORT AND GOLGI ORGANIZATION PROTEIN 6 FAMILY MEMBER"/>
    <property type="match status" value="1"/>
</dbReference>
<organism evidence="5 6">
    <name type="scientific">Cryphonectria parasitica (strain ATCC 38755 / EP155)</name>
    <dbReference type="NCBI Taxonomy" id="660469"/>
    <lineage>
        <taxon>Eukaryota</taxon>
        <taxon>Fungi</taxon>
        <taxon>Dikarya</taxon>
        <taxon>Ascomycota</taxon>
        <taxon>Pezizomycotina</taxon>
        <taxon>Sordariomycetes</taxon>
        <taxon>Sordariomycetidae</taxon>
        <taxon>Diaporthales</taxon>
        <taxon>Cryphonectriaceae</taxon>
        <taxon>Cryphonectria-Endothia species complex</taxon>
        <taxon>Cryphonectria</taxon>
    </lineage>
</organism>
<dbReference type="PANTHER" id="PTHR20959:SF1">
    <property type="entry name" value="TRANSPORT AND GOLGI ORGANIZATION PROTEIN 6 HOMOLOG"/>
    <property type="match status" value="1"/>
</dbReference>
<dbReference type="InterPro" id="IPR019414">
    <property type="entry name" value="Rtp1_C2"/>
</dbReference>
<dbReference type="GO" id="GO:0009306">
    <property type="term" value="P:protein secretion"/>
    <property type="evidence" value="ECO:0007669"/>
    <property type="project" value="TreeGrafter"/>
</dbReference>
<dbReference type="GeneID" id="63836067"/>
<evidence type="ECO:0000259" key="4">
    <source>
        <dbReference type="Pfam" id="PF10363"/>
    </source>
</evidence>
<sequence length="893" mass="97724">MEGNKARRVLVDKLIELGTKATRPGVCDDARKASQHDFDELVKQTGTSTLIQTLTFLIQPGRVPPELRTTLLDVLTRAPLRTDGVRATVEFVFSVHPSSTVSSAEEAAPQKNGANITQEALNLAAKMIAYPPASVSHDTWYQAVAPQLFVLLDGEDGMELMKVAAYVIGFGILGRKQSGAIGTAGWEAIAEPILRPINPSLGFTLGALTSVSQDTNDVVDLSKSTILFTADQLAKALHRLQALLLSHPNPSLSKRLLHSVILPLWALGSWPYPPPQCLEKYCQPAQNLLKIYLKITAGSQGFQTLLSDLLYNGNSDQHMRWKYESTKTGEISVVEPRAFIEDVSAQIAWDTIDSKVDSLIDLIKSICSEGDIASIFSNLFASWFASNSDSSDITTSKEAGADRLDPFTSIIQVKVLQQMMNEFPSQISSRSDSLLTLIEPILSKGADSMDDETIPVALSLVNTIITAPSFQKSRMPTDVIQSIESSLEHLGSAQLGDSSLTARNLSLLMRYRGELDDPSDTSTAPTQRQVDDRKTYDLALSYITQADSPPPVRAEGLNLLQTLITQNSPTLDIPATLVLMSSLLQDDEDYIHLKVIKIFTQLANKHPKTVTKELLERYTDSNEIASIDTRLRFGEALLQVVERLGETFTGETARQVAESLLSTAGRRGYRPKTEEKQKKDERLRQMKQKRAEQEWGGQVPDLADDETEEEQANKELLTQIVGGWDSKHGSEDIRIRASALSIFAIGIETNLAGLGPSLVTAGVDLSVNVLTMEPGAEAGILRRSAVLVILSFVRALKNAKDAGRRLGFGLTQDSQEDIKRVLKYISETDNDGLVRQHARDVVESLVNWTLGSLVSETRAPDSTLSRLAGLSVQPGETTVSSGTSLRPRIQELD</sequence>
<dbReference type="SUPFAM" id="SSF48371">
    <property type="entry name" value="ARM repeat"/>
    <property type="match status" value="1"/>
</dbReference>
<evidence type="ECO:0000256" key="2">
    <source>
        <dbReference type="SAM" id="MobiDB-lite"/>
    </source>
</evidence>
<evidence type="ECO:0000256" key="1">
    <source>
        <dbReference type="ARBA" id="ARBA00005724"/>
    </source>
</evidence>
<dbReference type="EMBL" id="MU032347">
    <property type="protein sequence ID" value="KAF3766535.1"/>
    <property type="molecule type" value="Genomic_DNA"/>
</dbReference>
<dbReference type="InterPro" id="IPR039600">
    <property type="entry name" value="TANGO6/Rtp1"/>
</dbReference>
<dbReference type="Pfam" id="PF10363">
    <property type="entry name" value="RTP1_C1"/>
    <property type="match status" value="1"/>
</dbReference>
<gene>
    <name evidence="5" type="ORF">M406DRAFT_291014</name>
</gene>
<dbReference type="InterPro" id="IPR016024">
    <property type="entry name" value="ARM-type_fold"/>
</dbReference>
<dbReference type="Proteomes" id="UP000803844">
    <property type="component" value="Unassembled WGS sequence"/>
</dbReference>
<accession>A0A9P5CQX4</accession>
<feature type="domain" description="RNA polymerase II assembly factor Rtp1 C-terminal" evidence="3">
    <location>
        <begin position="815"/>
        <end position="845"/>
    </location>
</feature>
<proteinExistence type="inferred from homology"/>
<keyword evidence="6" id="KW-1185">Reference proteome</keyword>
<feature type="domain" description="RNA polymerase II assembly factor Rtp1 C-terminal" evidence="4">
    <location>
        <begin position="546"/>
        <end position="647"/>
    </location>
</feature>
<reference evidence="5" key="1">
    <citation type="journal article" date="2020" name="Phytopathology">
        <title>Genome sequence of the chestnut blight fungus Cryphonectria parasitica EP155: A fundamental resource for an archetypical invasive plant pathogen.</title>
        <authorList>
            <person name="Crouch J.A."/>
            <person name="Dawe A."/>
            <person name="Aerts A."/>
            <person name="Barry K."/>
            <person name="Churchill A.C.L."/>
            <person name="Grimwood J."/>
            <person name="Hillman B."/>
            <person name="Milgroom M.G."/>
            <person name="Pangilinan J."/>
            <person name="Smith M."/>
            <person name="Salamov A."/>
            <person name="Schmutz J."/>
            <person name="Yadav J."/>
            <person name="Grigoriev I.V."/>
            <person name="Nuss D."/>
        </authorList>
    </citation>
    <scope>NUCLEOTIDE SEQUENCE</scope>
    <source>
        <strain evidence="5">EP155</strain>
    </source>
</reference>
<evidence type="ECO:0000313" key="6">
    <source>
        <dbReference type="Proteomes" id="UP000803844"/>
    </source>
</evidence>
<feature type="region of interest" description="Disordered" evidence="2">
    <location>
        <begin position="660"/>
        <end position="700"/>
    </location>
</feature>
<evidence type="ECO:0000259" key="3">
    <source>
        <dbReference type="Pfam" id="PF10304"/>
    </source>
</evidence>
<dbReference type="Pfam" id="PF10304">
    <property type="entry name" value="RTP1_C2"/>
    <property type="match status" value="1"/>
</dbReference>
<dbReference type="RefSeq" id="XP_040777496.1">
    <property type="nucleotide sequence ID" value="XM_040918938.1"/>
</dbReference>
<dbReference type="AlphaFoldDB" id="A0A9P5CQX4"/>
<evidence type="ECO:0008006" key="7">
    <source>
        <dbReference type="Google" id="ProtNLM"/>
    </source>
</evidence>
<dbReference type="OrthoDB" id="39591at2759"/>
<name>A0A9P5CQX4_CRYP1</name>
<comment type="similarity">
    <text evidence="1">Belongs to the Tango6 family.</text>
</comment>
<dbReference type="InterPro" id="IPR019451">
    <property type="entry name" value="Rtp1_C1"/>
</dbReference>
<feature type="compositionally biased region" description="Basic and acidic residues" evidence="2">
    <location>
        <begin position="671"/>
        <end position="693"/>
    </location>
</feature>
<comment type="caution">
    <text evidence="5">The sequence shown here is derived from an EMBL/GenBank/DDBJ whole genome shotgun (WGS) entry which is preliminary data.</text>
</comment>
<evidence type="ECO:0000313" key="5">
    <source>
        <dbReference type="EMBL" id="KAF3766535.1"/>
    </source>
</evidence>